<evidence type="ECO:0000313" key="7">
    <source>
        <dbReference type="EMBL" id="SJS41306.1"/>
    </source>
</evidence>
<evidence type="ECO:0000313" key="2">
    <source>
        <dbReference type="EMBL" id="CDS88643.1"/>
    </source>
</evidence>
<keyword evidence="1" id="KW-0472">Membrane</keyword>
<dbReference type="PATRIC" id="fig|1496.1371.peg.708"/>
<keyword evidence="1" id="KW-0812">Transmembrane</keyword>
<dbReference type="OMA" id="WTMAING"/>
<dbReference type="Proteomes" id="UP000372533">
    <property type="component" value="Unassembled WGS sequence"/>
</dbReference>
<dbReference type="KEGG" id="pdf:CD630DERM_28610"/>
<feature type="transmembrane region" description="Helical" evidence="1">
    <location>
        <begin position="183"/>
        <end position="203"/>
    </location>
</feature>
<dbReference type="Proteomes" id="UP000879542">
    <property type="component" value="Unassembled WGS sequence"/>
</dbReference>
<accession>A0A031WJJ1</accession>
<evidence type="ECO:0000313" key="12">
    <source>
        <dbReference type="Proteomes" id="UP000411588"/>
    </source>
</evidence>
<dbReference type="RefSeq" id="WP_003426729.1">
    <property type="nucleotide sequence ID" value="NZ_AP025558.1"/>
</dbReference>
<proteinExistence type="predicted"/>
<dbReference type="EMBL" id="FUPS01000006">
    <property type="protein sequence ID" value="SJS41306.1"/>
    <property type="molecule type" value="Genomic_DNA"/>
</dbReference>
<evidence type="ECO:0000313" key="4">
    <source>
        <dbReference type="EMBL" id="CDS95003.1"/>
    </source>
</evidence>
<evidence type="ECO:0000313" key="3">
    <source>
        <dbReference type="EMBL" id="CDS89248.1"/>
    </source>
</evidence>
<dbReference type="EMBL" id="CAAJVP010000011">
    <property type="protein sequence ID" value="VHY11499.1"/>
    <property type="molecule type" value="Genomic_DNA"/>
</dbReference>
<evidence type="ECO:0000313" key="5">
    <source>
        <dbReference type="EMBL" id="HBH1540968.1"/>
    </source>
</evidence>
<reference evidence="3" key="1">
    <citation type="submission" date="2014-07" db="EMBL/GenBank/DDBJ databases">
        <authorList>
            <person name="Monot Marc"/>
        </authorList>
    </citation>
    <scope>NUCLEOTIDE SEQUENCE</scope>
    <source>
        <strain evidence="4">7032989</strain>
        <strain evidence="3">7032994</strain>
    </source>
</reference>
<dbReference type="AlphaFoldDB" id="A0A031WJJ1"/>
<evidence type="ECO:0000313" key="11">
    <source>
        <dbReference type="Proteomes" id="UP000372533"/>
    </source>
</evidence>
<evidence type="ECO:0000313" key="10">
    <source>
        <dbReference type="Proteomes" id="UP000189137"/>
    </source>
</evidence>
<dbReference type="InterPro" id="IPR032479">
    <property type="entry name" value="DUF5058"/>
</dbReference>
<reference evidence="5" key="2">
    <citation type="journal article" date="2018" name="Genome Biol.">
        <title>SKESA: strategic k-mer extension for scrupulous assemblies.</title>
        <authorList>
            <person name="Souvorov A."/>
            <person name="Agarwala R."/>
            <person name="Lipman D.J."/>
        </authorList>
    </citation>
    <scope>NUCLEOTIDE SEQUENCE</scope>
    <source>
        <strain evidence="6">Clostridioides</strain>
        <strain evidence="5">HN1000</strain>
    </source>
</reference>
<dbReference type="EMBL" id="LK932525">
    <property type="protein sequence ID" value="CDS88643.1"/>
    <property type="molecule type" value="Genomic_DNA"/>
</dbReference>
<protein>
    <submittedName>
        <fullName evidence="5">DUF5058 family protein</fullName>
    </submittedName>
    <submittedName>
        <fullName evidence="3 8">Membrane protein</fullName>
    </submittedName>
</protein>
<dbReference type="Pfam" id="PF16481">
    <property type="entry name" value="DUF5058"/>
    <property type="match status" value="1"/>
</dbReference>
<dbReference type="Proteomes" id="UP000189137">
    <property type="component" value="Unassembled WGS sequence"/>
</dbReference>
<dbReference type="Proteomes" id="UP000411588">
    <property type="component" value="Unassembled WGS sequence"/>
</dbReference>
<evidence type="ECO:0000256" key="1">
    <source>
        <dbReference type="SAM" id="Phobius"/>
    </source>
</evidence>
<feature type="transmembrane region" description="Helical" evidence="1">
    <location>
        <begin position="158"/>
        <end position="177"/>
    </location>
</feature>
<name>A0A031WJJ1_CLODI</name>
<evidence type="ECO:0000313" key="9">
    <source>
        <dbReference type="EMBL" id="VHY11499.1"/>
    </source>
</evidence>
<dbReference type="EMBL" id="DAEPXK010000003">
    <property type="protein sequence ID" value="HBH1540968.1"/>
    <property type="molecule type" value="Genomic_DNA"/>
</dbReference>
<organism evidence="3">
    <name type="scientific">Clostridioides difficile</name>
    <name type="common">Peptoclostridium difficile</name>
    <dbReference type="NCBI Taxonomy" id="1496"/>
    <lineage>
        <taxon>Bacteria</taxon>
        <taxon>Bacillati</taxon>
        <taxon>Bacillota</taxon>
        <taxon>Clostridia</taxon>
        <taxon>Peptostreptococcales</taxon>
        <taxon>Peptostreptococcaceae</taxon>
        <taxon>Clostridioides</taxon>
    </lineage>
</organism>
<dbReference type="EMBL" id="DAEQIJ010000011">
    <property type="protein sequence ID" value="HBH2620621.1"/>
    <property type="molecule type" value="Genomic_DNA"/>
</dbReference>
<dbReference type="GeneID" id="66355272"/>
<reference evidence="8 12" key="3">
    <citation type="submission" date="2019-02" db="EMBL/GenBank/DDBJ databases">
        <authorList>
            <consortium name="Pathogen Informatics"/>
        </authorList>
    </citation>
    <scope>NUCLEOTIDE SEQUENCE [LARGE SCALE GENOMIC DNA]</scope>
    <source>
        <strain evidence="8">Clo34</strain>
        <strain evidence="12">clo34</strain>
        <strain evidence="9">Tl291</strain>
        <strain evidence="11">tl291</strain>
        <strain evidence="7 10">VRECD0157</strain>
    </source>
</reference>
<feature type="transmembrane region" description="Helical" evidence="1">
    <location>
        <begin position="123"/>
        <end position="142"/>
    </location>
</feature>
<dbReference type="EMBL" id="CAADAN010000002">
    <property type="protein sequence ID" value="VFD29839.1"/>
    <property type="molecule type" value="Genomic_DNA"/>
</dbReference>
<dbReference type="OrthoDB" id="86868at2"/>
<sequence length="231" mass="24827">MDYLKLANHPLLWIASTVAVSIVVVQSLIFAIKSCKVGKTMGITDKQIKSAVKSSAISAIGPSMTIFAGMVSLIVTMGGPIAWMRLSFIGSVIFESMSAGFGTDALGITLGSPEMTKLAFTNAVWTMILGSLGWIIFTLLFGHKLDKITNVISSGKKSFIPIISLGAMLGSFAYLNADRVLRFDNGTIACISGMAIMVILCMLEKKKNIKWLREWGLTISMFSGMIIASVI</sequence>
<keyword evidence="1" id="KW-1133">Transmembrane helix</keyword>
<dbReference type="Proteomes" id="UP000878956">
    <property type="component" value="Unassembled WGS sequence"/>
</dbReference>
<dbReference type="EMBL" id="LK932849">
    <property type="protein sequence ID" value="CDS95003.1"/>
    <property type="molecule type" value="Genomic_DNA"/>
</dbReference>
<dbReference type="EMBL" id="LK932411">
    <property type="protein sequence ID" value="CDS89248.1"/>
    <property type="molecule type" value="Genomic_DNA"/>
</dbReference>
<feature type="transmembrane region" description="Helical" evidence="1">
    <location>
        <begin position="56"/>
        <end position="83"/>
    </location>
</feature>
<reference evidence="5" key="4">
    <citation type="submission" date="2021-06" db="EMBL/GenBank/DDBJ databases">
        <authorList>
            <consortium name="NCBI Pathogen Detection Project"/>
        </authorList>
    </citation>
    <scope>NUCLEOTIDE SEQUENCE</scope>
    <source>
        <strain evidence="6">Clostridioides</strain>
        <strain evidence="5">HN1000</strain>
    </source>
</reference>
<feature type="transmembrane region" description="Helical" evidence="1">
    <location>
        <begin position="12"/>
        <end position="35"/>
    </location>
</feature>
<evidence type="ECO:0000313" key="6">
    <source>
        <dbReference type="EMBL" id="HBH2620621.1"/>
    </source>
</evidence>
<gene>
    <name evidence="4" type="ORF">BN1095_20122</name>
    <name evidence="2" type="ORF">BN1096_700082</name>
    <name evidence="3" type="ORF">BN1097_710084</name>
    <name evidence="5" type="ORF">KRM00_000421</name>
    <name evidence="6" type="ORF">KRQ00_002392</name>
    <name evidence="9" type="ORF">SAMEA1402366_02435</name>
    <name evidence="8" type="ORF">SAMEA1402399_00822</name>
    <name evidence="7" type="ORF">SAMEA3375112_02031</name>
</gene>
<evidence type="ECO:0000313" key="8">
    <source>
        <dbReference type="EMBL" id="VFD29839.1"/>
    </source>
</evidence>